<dbReference type="InterPro" id="IPR003346">
    <property type="entry name" value="Transposase_20"/>
</dbReference>
<name>A0A561WW59_9ACTN</name>
<evidence type="ECO:0000313" key="2">
    <source>
        <dbReference type="EMBL" id="TWG28097.1"/>
    </source>
</evidence>
<sequence>MATIVAEMASDLEAVNDRIAAIEQTIAGVVAEHELGENVTSLPGIGTTLAAEFLAHAGTLSIYPSAAALAAHAGLAPISRDSGRRQGHQVRPHRYHRGLRRVFSMSSSAALSHCPRSLAYYVTNGIRERDRSCWCWSDAGAEGSRSPRPAG</sequence>
<protein>
    <submittedName>
        <fullName evidence="2">Transposase IS116/IS110/IS902 family protein</fullName>
    </submittedName>
</protein>
<feature type="domain" description="Transposase IS116/IS110/IS902 C-terminal" evidence="1">
    <location>
        <begin position="37"/>
        <end position="121"/>
    </location>
</feature>
<organism evidence="2 3">
    <name type="scientific">Micromonospora palomenae</name>
    <dbReference type="NCBI Taxonomy" id="1461247"/>
    <lineage>
        <taxon>Bacteria</taxon>
        <taxon>Bacillati</taxon>
        <taxon>Actinomycetota</taxon>
        <taxon>Actinomycetes</taxon>
        <taxon>Micromonosporales</taxon>
        <taxon>Micromonosporaceae</taxon>
        <taxon>Micromonospora</taxon>
    </lineage>
</organism>
<dbReference type="Proteomes" id="UP000319927">
    <property type="component" value="Unassembled WGS sequence"/>
</dbReference>
<keyword evidence="3" id="KW-1185">Reference proteome</keyword>
<dbReference type="AlphaFoldDB" id="A0A561WW59"/>
<accession>A0A561WW59</accession>
<dbReference type="GO" id="GO:0003677">
    <property type="term" value="F:DNA binding"/>
    <property type="evidence" value="ECO:0007669"/>
    <property type="project" value="InterPro"/>
</dbReference>
<evidence type="ECO:0000259" key="1">
    <source>
        <dbReference type="Pfam" id="PF02371"/>
    </source>
</evidence>
<dbReference type="PANTHER" id="PTHR33055:SF3">
    <property type="entry name" value="PUTATIVE TRANSPOSASE FOR IS117-RELATED"/>
    <property type="match status" value="1"/>
</dbReference>
<dbReference type="PANTHER" id="PTHR33055">
    <property type="entry name" value="TRANSPOSASE FOR INSERTION SEQUENCE ELEMENT IS1111A"/>
    <property type="match status" value="1"/>
</dbReference>
<dbReference type="Pfam" id="PF02371">
    <property type="entry name" value="Transposase_20"/>
    <property type="match status" value="1"/>
</dbReference>
<gene>
    <name evidence="2" type="ORF">FHX75_111248</name>
</gene>
<comment type="caution">
    <text evidence="2">The sequence shown here is derived from an EMBL/GenBank/DDBJ whole genome shotgun (WGS) entry which is preliminary data.</text>
</comment>
<dbReference type="EMBL" id="VIXA01000001">
    <property type="protein sequence ID" value="TWG28097.1"/>
    <property type="molecule type" value="Genomic_DNA"/>
</dbReference>
<reference evidence="2 3" key="1">
    <citation type="submission" date="2019-06" db="EMBL/GenBank/DDBJ databases">
        <title>Sequencing the genomes of 1000 actinobacteria strains.</title>
        <authorList>
            <person name="Klenk H.-P."/>
        </authorList>
    </citation>
    <scope>NUCLEOTIDE SEQUENCE [LARGE SCALE GENOMIC DNA]</scope>
    <source>
        <strain evidence="2 3">DSM 102131</strain>
    </source>
</reference>
<proteinExistence type="predicted"/>
<evidence type="ECO:0000313" key="3">
    <source>
        <dbReference type="Proteomes" id="UP000319927"/>
    </source>
</evidence>
<dbReference type="GO" id="GO:0006313">
    <property type="term" value="P:DNA transposition"/>
    <property type="evidence" value="ECO:0007669"/>
    <property type="project" value="InterPro"/>
</dbReference>
<dbReference type="InterPro" id="IPR047650">
    <property type="entry name" value="Transpos_IS110"/>
</dbReference>
<dbReference type="GO" id="GO:0004803">
    <property type="term" value="F:transposase activity"/>
    <property type="evidence" value="ECO:0007669"/>
    <property type="project" value="InterPro"/>
</dbReference>